<keyword evidence="2" id="KW-0479">Metal-binding</keyword>
<feature type="binding site" evidence="2">
    <location>
        <position position="105"/>
    </location>
    <ligand>
        <name>Mn(2+)</name>
        <dbReference type="ChEBI" id="CHEBI:29035"/>
        <label>2</label>
    </ligand>
</feature>
<dbReference type="InterPro" id="IPR002933">
    <property type="entry name" value="Peptidase_M20"/>
</dbReference>
<dbReference type="GO" id="GO:0050118">
    <property type="term" value="F:N-acetyldiaminopimelate deacetylase activity"/>
    <property type="evidence" value="ECO:0007669"/>
    <property type="project" value="UniProtKB-ARBA"/>
</dbReference>
<dbReference type="PANTHER" id="PTHR11014">
    <property type="entry name" value="PEPTIDASE M20 FAMILY MEMBER"/>
    <property type="match status" value="1"/>
</dbReference>
<sequence length="387" mass="41846">MPVLNSAAQIRDEATTWRRFLHQHPELLYDVENTAAFVAAQLRSFGVDEVVEGIGGTGVVGVIRGSREGDRTIGLRADMDALPIVEKSGRDWTSKVNGRMHACGHDGHMAMLLGAAKLLTETRNFAGRIALIFQPAEEGGGGGKAMIDDGLMERFAIAEVYGMHNYPGMPVGRFASRVGPIMAATDEFRILIRGDGGHAAQPQKSVDPIIIGSQIVNAMQTIVSRNADPVSPLVVSITEFHAGFAHNVISGEAELGGTVRSFTPENRDLAERRIREIAEMTALSHGGLAEVTYTRNYPPTVNHPEETFHALAAAKSVTGEDKVADDFAPWTAAEDFSYMLEARPGAFILIGNGDTAELHNAEYDFNDEALPYGMSYWVRLAEARLAG</sequence>
<evidence type="ECO:0000256" key="1">
    <source>
        <dbReference type="ARBA" id="ARBA00022801"/>
    </source>
</evidence>
<dbReference type="PIRSF" id="PIRSF005962">
    <property type="entry name" value="Pept_M20D_amidohydro"/>
    <property type="match status" value="1"/>
</dbReference>
<dbReference type="FunFam" id="3.30.70.360:FF:000001">
    <property type="entry name" value="N-acetyldiaminopimelate deacetylase"/>
    <property type="match status" value="1"/>
</dbReference>
<feature type="binding site" evidence="2">
    <location>
        <position position="164"/>
    </location>
    <ligand>
        <name>Mn(2+)</name>
        <dbReference type="ChEBI" id="CHEBI:29035"/>
        <label>2</label>
    </ligand>
</feature>
<gene>
    <name evidence="4" type="ORF">JET14_02630</name>
</gene>
<dbReference type="KEGG" id="mlut:JET14_02630"/>
<dbReference type="SUPFAM" id="SSF53187">
    <property type="entry name" value="Zn-dependent exopeptidases"/>
    <property type="match status" value="1"/>
</dbReference>
<protein>
    <submittedName>
        <fullName evidence="4">Amidohydrolase</fullName>
    </submittedName>
</protein>
<dbReference type="RefSeq" id="WP_200336674.1">
    <property type="nucleotide sequence ID" value="NZ_CP066786.1"/>
</dbReference>
<dbReference type="PANTHER" id="PTHR11014:SF63">
    <property type="entry name" value="METALLOPEPTIDASE, PUTATIVE (AFU_ORTHOLOGUE AFUA_6G09600)-RELATED"/>
    <property type="match status" value="1"/>
</dbReference>
<evidence type="ECO:0000256" key="2">
    <source>
        <dbReference type="PIRSR" id="PIRSR005962-1"/>
    </source>
</evidence>
<comment type="cofactor">
    <cofactor evidence="2">
        <name>Mn(2+)</name>
        <dbReference type="ChEBI" id="CHEBI:29035"/>
    </cofactor>
    <text evidence="2">The Mn(2+) ion enhances activity.</text>
</comment>
<dbReference type="CDD" id="cd05666">
    <property type="entry name" value="M20_Acy1-like"/>
    <property type="match status" value="1"/>
</dbReference>
<evidence type="ECO:0000313" key="5">
    <source>
        <dbReference type="Proteomes" id="UP000596083"/>
    </source>
</evidence>
<accession>A0A7T7HL10</accession>
<dbReference type="AlphaFoldDB" id="A0A7T7HL10"/>
<dbReference type="Pfam" id="PF01546">
    <property type="entry name" value="Peptidase_M20"/>
    <property type="match status" value="1"/>
</dbReference>
<dbReference type="InterPro" id="IPR036264">
    <property type="entry name" value="Bact_exopeptidase_dim_dom"/>
</dbReference>
<evidence type="ECO:0000313" key="4">
    <source>
        <dbReference type="EMBL" id="QQM31095.1"/>
    </source>
</evidence>
<dbReference type="Gene3D" id="3.30.70.360">
    <property type="match status" value="1"/>
</dbReference>
<feature type="binding site" evidence="2">
    <location>
        <position position="138"/>
    </location>
    <ligand>
        <name>Mn(2+)</name>
        <dbReference type="ChEBI" id="CHEBI:29035"/>
        <label>2</label>
    </ligand>
</feature>
<reference evidence="4 5" key="1">
    <citation type="submission" date="2020-12" db="EMBL/GenBank/DDBJ databases">
        <authorList>
            <person name="Zheng R.K."/>
            <person name="Sun C.M."/>
        </authorList>
    </citation>
    <scope>NUCLEOTIDE SEQUENCE [LARGE SCALE GENOMIC DNA]</scope>
    <source>
        <strain evidence="4 5">ZRK001</strain>
    </source>
</reference>
<dbReference type="GO" id="GO:0046872">
    <property type="term" value="F:metal ion binding"/>
    <property type="evidence" value="ECO:0007669"/>
    <property type="project" value="UniProtKB-KW"/>
</dbReference>
<keyword evidence="2" id="KW-0464">Manganese</keyword>
<feature type="binding site" evidence="2">
    <location>
        <position position="359"/>
    </location>
    <ligand>
        <name>Mn(2+)</name>
        <dbReference type="ChEBI" id="CHEBI:29035"/>
        <label>2</label>
    </ligand>
</feature>
<organism evidence="4 5">
    <name type="scientific">Martelella lutilitoris</name>
    <dbReference type="NCBI Taxonomy" id="2583532"/>
    <lineage>
        <taxon>Bacteria</taxon>
        <taxon>Pseudomonadati</taxon>
        <taxon>Pseudomonadota</taxon>
        <taxon>Alphaproteobacteria</taxon>
        <taxon>Hyphomicrobiales</taxon>
        <taxon>Aurantimonadaceae</taxon>
        <taxon>Martelella</taxon>
    </lineage>
</organism>
<dbReference type="Gene3D" id="3.40.630.10">
    <property type="entry name" value="Zn peptidases"/>
    <property type="match status" value="1"/>
</dbReference>
<dbReference type="NCBIfam" id="TIGR01891">
    <property type="entry name" value="amidohydrolases"/>
    <property type="match status" value="1"/>
</dbReference>
<dbReference type="Proteomes" id="UP000596083">
    <property type="component" value="Chromosome"/>
</dbReference>
<dbReference type="SUPFAM" id="SSF55031">
    <property type="entry name" value="Bacterial exopeptidase dimerisation domain"/>
    <property type="match status" value="1"/>
</dbReference>
<dbReference type="GO" id="GO:0019877">
    <property type="term" value="P:diaminopimelate biosynthetic process"/>
    <property type="evidence" value="ECO:0007669"/>
    <property type="project" value="UniProtKB-ARBA"/>
</dbReference>
<dbReference type="InterPro" id="IPR017439">
    <property type="entry name" value="Amidohydrolase"/>
</dbReference>
<evidence type="ECO:0000259" key="3">
    <source>
        <dbReference type="Pfam" id="PF07687"/>
    </source>
</evidence>
<feature type="domain" description="Peptidase M20 dimerisation" evidence="3">
    <location>
        <begin position="188"/>
        <end position="279"/>
    </location>
</feature>
<dbReference type="Pfam" id="PF07687">
    <property type="entry name" value="M20_dimer"/>
    <property type="match status" value="1"/>
</dbReference>
<dbReference type="InterPro" id="IPR011650">
    <property type="entry name" value="Peptidase_M20_dimer"/>
</dbReference>
<dbReference type="EMBL" id="CP066786">
    <property type="protein sequence ID" value="QQM31095.1"/>
    <property type="molecule type" value="Genomic_DNA"/>
</dbReference>
<keyword evidence="1 4" id="KW-0378">Hydrolase</keyword>
<feature type="binding site" evidence="2">
    <location>
        <position position="103"/>
    </location>
    <ligand>
        <name>Mn(2+)</name>
        <dbReference type="ChEBI" id="CHEBI:29035"/>
        <label>2</label>
    </ligand>
</feature>
<proteinExistence type="predicted"/>
<name>A0A7T7HL10_9HYPH</name>